<dbReference type="EMBL" id="LAOI01000001">
    <property type="protein sequence ID" value="KJV90534.1"/>
    <property type="molecule type" value="Genomic_DNA"/>
</dbReference>
<evidence type="ECO:0000313" key="2">
    <source>
        <dbReference type="Proteomes" id="UP000033661"/>
    </source>
</evidence>
<dbReference type="Proteomes" id="UP000033661">
    <property type="component" value="Unassembled WGS sequence"/>
</dbReference>
<reference evidence="1 2" key="1">
    <citation type="submission" date="2015-02" db="EMBL/GenBank/DDBJ databases">
        <title>Genome Sequencing of Rickettsiales.</title>
        <authorList>
            <person name="Daugherty S.C."/>
            <person name="Su Q."/>
            <person name="Abolude K."/>
            <person name="Beier-Sexton M."/>
            <person name="Carlyon J.A."/>
            <person name="Carter R."/>
            <person name="Day N.P."/>
            <person name="Dumler S.J."/>
            <person name="Dyachenko V."/>
            <person name="Godinez A."/>
            <person name="Kurtti T.J."/>
            <person name="Lichay M."/>
            <person name="Mullins K.E."/>
            <person name="Ott S."/>
            <person name="Pappas-Brown V."/>
            <person name="Paris D.H."/>
            <person name="Patel P."/>
            <person name="Richards A.L."/>
            <person name="Sadzewicz L."/>
            <person name="Sears K."/>
            <person name="Seidman D."/>
            <person name="Sengamalay N."/>
            <person name="Stenos J."/>
            <person name="Tallon L.J."/>
            <person name="Vincent G."/>
            <person name="Fraser C.M."/>
            <person name="Munderloh U."/>
            <person name="Dunning-Hotopp J.C."/>
        </authorList>
    </citation>
    <scope>NUCLEOTIDE SEQUENCE [LARGE SCALE GENOMIC DNA]</scope>
    <source>
        <strain evidence="1 2">RML An4</strain>
    </source>
</reference>
<accession>A0A0F3QGF8</accession>
<keyword evidence="2" id="KW-1185">Reference proteome</keyword>
<protein>
    <submittedName>
        <fullName evidence="1">Uncharacterized protein</fullName>
    </submittedName>
</protein>
<comment type="caution">
    <text evidence="1">The sequence shown here is derived from an EMBL/GenBank/DDBJ whole genome shotgun (WGS) entry which is preliminary data.</text>
</comment>
<dbReference type="AlphaFoldDB" id="A0A0F3QGF8"/>
<organism evidence="1 2">
    <name type="scientific">Rickettsia bellii str. RML An4</name>
    <dbReference type="NCBI Taxonomy" id="1359193"/>
    <lineage>
        <taxon>Bacteria</taxon>
        <taxon>Pseudomonadati</taxon>
        <taxon>Pseudomonadota</taxon>
        <taxon>Alphaproteobacteria</taxon>
        <taxon>Rickettsiales</taxon>
        <taxon>Rickettsiaceae</taxon>
        <taxon>Rickettsieae</taxon>
        <taxon>Rickettsia</taxon>
        <taxon>belli group</taxon>
    </lineage>
</organism>
<evidence type="ECO:0000313" key="1">
    <source>
        <dbReference type="EMBL" id="KJV90534.1"/>
    </source>
</evidence>
<gene>
    <name evidence="1" type="ORF">RBEAN4_1540</name>
</gene>
<sequence length="49" mass="5873">MYFFLDPVDKPRDDNYDVFNTSKENKLNQTILFLRGNYVIFIRPPNGVF</sequence>
<name>A0A0F3QGF8_RICBE</name>
<proteinExistence type="predicted"/>